<evidence type="ECO:0000259" key="7">
    <source>
        <dbReference type="PROSITE" id="PS50112"/>
    </source>
</evidence>
<dbReference type="AlphaFoldDB" id="A0A366JMQ8"/>
<organism evidence="8 9">
    <name type="scientific">Cytobacillus firmus</name>
    <name type="common">Bacillus firmus</name>
    <dbReference type="NCBI Taxonomy" id="1399"/>
    <lineage>
        <taxon>Bacteria</taxon>
        <taxon>Bacillati</taxon>
        <taxon>Bacillota</taxon>
        <taxon>Bacilli</taxon>
        <taxon>Bacillales</taxon>
        <taxon>Bacillaceae</taxon>
        <taxon>Cytobacillus</taxon>
    </lineage>
</organism>
<accession>A0A366JMQ8</accession>
<dbReference type="Gene3D" id="1.10.8.60">
    <property type="match status" value="1"/>
</dbReference>
<dbReference type="GO" id="GO:0043565">
    <property type="term" value="F:sequence-specific DNA binding"/>
    <property type="evidence" value="ECO:0007669"/>
    <property type="project" value="InterPro"/>
</dbReference>
<dbReference type="InterPro" id="IPR058031">
    <property type="entry name" value="AAA_lid_NorR"/>
</dbReference>
<dbReference type="CDD" id="cd00009">
    <property type="entry name" value="AAA"/>
    <property type="match status" value="1"/>
</dbReference>
<dbReference type="PROSITE" id="PS00688">
    <property type="entry name" value="SIGMA54_INTERACT_3"/>
    <property type="match status" value="1"/>
</dbReference>
<dbReference type="InterPro" id="IPR035965">
    <property type="entry name" value="PAS-like_dom_sf"/>
</dbReference>
<gene>
    <name evidence="8" type="ORF">DFO70_112176</name>
</gene>
<evidence type="ECO:0000256" key="4">
    <source>
        <dbReference type="ARBA" id="ARBA00023125"/>
    </source>
</evidence>
<dbReference type="PROSITE" id="PS50045">
    <property type="entry name" value="SIGMA54_INTERACT_4"/>
    <property type="match status" value="1"/>
</dbReference>
<evidence type="ECO:0000313" key="8">
    <source>
        <dbReference type="EMBL" id="RBP89139.1"/>
    </source>
</evidence>
<keyword evidence="9" id="KW-1185">Reference proteome</keyword>
<dbReference type="InterPro" id="IPR025944">
    <property type="entry name" value="Sigma_54_int_dom_CS"/>
</dbReference>
<proteinExistence type="predicted"/>
<evidence type="ECO:0000313" key="9">
    <source>
        <dbReference type="Proteomes" id="UP000252731"/>
    </source>
</evidence>
<dbReference type="Gene3D" id="3.40.50.300">
    <property type="entry name" value="P-loop containing nucleotide triphosphate hydrolases"/>
    <property type="match status" value="1"/>
</dbReference>
<dbReference type="EMBL" id="QNSF01000012">
    <property type="protein sequence ID" value="RBP89139.1"/>
    <property type="molecule type" value="Genomic_DNA"/>
</dbReference>
<keyword evidence="1" id="KW-0547">Nucleotide-binding</keyword>
<dbReference type="OrthoDB" id="9771372at2"/>
<dbReference type="SMART" id="SM00091">
    <property type="entry name" value="PAS"/>
    <property type="match status" value="1"/>
</dbReference>
<dbReference type="RefSeq" id="WP_113884694.1">
    <property type="nucleotide sequence ID" value="NZ_QNSF01000012.1"/>
</dbReference>
<dbReference type="PRINTS" id="PR01590">
    <property type="entry name" value="HTHFIS"/>
</dbReference>
<feature type="domain" description="PAS" evidence="7">
    <location>
        <begin position="8"/>
        <end position="56"/>
    </location>
</feature>
<dbReference type="PANTHER" id="PTHR32071:SF74">
    <property type="entry name" value="TRANSCRIPTIONAL ACTIVATOR ROCR"/>
    <property type="match status" value="1"/>
</dbReference>
<dbReference type="InterPro" id="IPR002197">
    <property type="entry name" value="HTH_Fis"/>
</dbReference>
<dbReference type="PANTHER" id="PTHR32071">
    <property type="entry name" value="TRANSCRIPTIONAL REGULATORY PROTEIN"/>
    <property type="match status" value="1"/>
</dbReference>
<protein>
    <submittedName>
        <fullName evidence="8">Arginine utilization regulatory protein</fullName>
    </submittedName>
</protein>
<dbReference type="NCBIfam" id="TIGR00229">
    <property type="entry name" value="sensory_box"/>
    <property type="match status" value="1"/>
</dbReference>
<dbReference type="GO" id="GO:0006355">
    <property type="term" value="P:regulation of DNA-templated transcription"/>
    <property type="evidence" value="ECO:0007669"/>
    <property type="project" value="InterPro"/>
</dbReference>
<keyword evidence="4" id="KW-0238">DNA-binding</keyword>
<dbReference type="InterPro" id="IPR000014">
    <property type="entry name" value="PAS"/>
</dbReference>
<dbReference type="PROSITE" id="PS00676">
    <property type="entry name" value="SIGMA54_INTERACT_2"/>
    <property type="match status" value="1"/>
</dbReference>
<sequence>MIETQNISKEVLAAILKGIDEGIHVVDLDGNTIFYNEIAARHDGLVVSEVIGRPVLKVFPSLDKETSTLLKVMKTKKPIYNQTQSYVNLHGAQIETINTTLPITVDGKVAGAVEIAKDYSRLKLLSESLLDLRKKIKQPVKKKTSVQNVQYTLDSLLTINQEMQKIKKEAAKLAKSDSSILVFGESGCGKELFVQGLHHASSRAAGPFIAQNCAAIPESLLESILFGTAKGSYTGAVDRPGLFELADGGTLFLDEVHAMPIELQAKLLRVLEDGIVRRVGSPKSSHVDVRVIAAMNIHPVEALERNQIRTDLFYRLNVLTFGLLPLRDRKEDIEFLAHHFIRGFNQVLHKNLSGIGDDVLAFFRQYHWPGNVRELKHTIEYMMNVCENHFLKTEDLPVIMKQQLQKDEQAVSLRVQPLKASMEAQEKALIEKALLETNGNIKRAAKLLEVPRQTLQYKLAKHNIDINNRSLVCSKYESAE</sequence>
<comment type="caution">
    <text evidence="8">The sequence shown here is derived from an EMBL/GenBank/DDBJ whole genome shotgun (WGS) entry which is preliminary data.</text>
</comment>
<dbReference type="SUPFAM" id="SSF55785">
    <property type="entry name" value="PYP-like sensor domain (PAS domain)"/>
    <property type="match status" value="1"/>
</dbReference>
<dbReference type="InterPro" id="IPR002078">
    <property type="entry name" value="Sigma_54_int"/>
</dbReference>
<dbReference type="GO" id="GO:0005524">
    <property type="term" value="F:ATP binding"/>
    <property type="evidence" value="ECO:0007669"/>
    <property type="project" value="UniProtKB-KW"/>
</dbReference>
<evidence type="ECO:0000256" key="1">
    <source>
        <dbReference type="ARBA" id="ARBA00022741"/>
    </source>
</evidence>
<dbReference type="PROSITE" id="PS50112">
    <property type="entry name" value="PAS"/>
    <property type="match status" value="1"/>
</dbReference>
<dbReference type="Pfam" id="PF25601">
    <property type="entry name" value="AAA_lid_14"/>
    <property type="match status" value="1"/>
</dbReference>
<dbReference type="Pfam" id="PF08448">
    <property type="entry name" value="PAS_4"/>
    <property type="match status" value="1"/>
</dbReference>
<dbReference type="STRING" id="1399.VL14_08625"/>
<dbReference type="Pfam" id="PF00158">
    <property type="entry name" value="Sigma54_activat"/>
    <property type="match status" value="1"/>
</dbReference>
<dbReference type="InterPro" id="IPR025943">
    <property type="entry name" value="Sigma_54_int_dom_ATP-bd_2"/>
</dbReference>
<dbReference type="InterPro" id="IPR003593">
    <property type="entry name" value="AAA+_ATPase"/>
</dbReference>
<evidence type="ECO:0000256" key="3">
    <source>
        <dbReference type="ARBA" id="ARBA00023015"/>
    </source>
</evidence>
<dbReference type="InterPro" id="IPR027417">
    <property type="entry name" value="P-loop_NTPase"/>
</dbReference>
<dbReference type="Pfam" id="PF02954">
    <property type="entry name" value="HTH_8"/>
    <property type="match status" value="1"/>
</dbReference>
<keyword evidence="5" id="KW-0804">Transcription</keyword>
<dbReference type="Gene3D" id="1.10.10.60">
    <property type="entry name" value="Homeodomain-like"/>
    <property type="match status" value="1"/>
</dbReference>
<feature type="domain" description="Sigma-54 factor interaction" evidence="6">
    <location>
        <begin position="156"/>
        <end position="384"/>
    </location>
</feature>
<keyword evidence="2" id="KW-0067">ATP-binding</keyword>
<evidence type="ECO:0000256" key="5">
    <source>
        <dbReference type="ARBA" id="ARBA00023163"/>
    </source>
</evidence>
<dbReference type="InterPro" id="IPR013656">
    <property type="entry name" value="PAS_4"/>
</dbReference>
<evidence type="ECO:0000256" key="2">
    <source>
        <dbReference type="ARBA" id="ARBA00022840"/>
    </source>
</evidence>
<keyword evidence="3" id="KW-0805">Transcription regulation</keyword>
<dbReference type="CDD" id="cd00130">
    <property type="entry name" value="PAS"/>
    <property type="match status" value="1"/>
</dbReference>
<dbReference type="Proteomes" id="UP000252731">
    <property type="component" value="Unassembled WGS sequence"/>
</dbReference>
<dbReference type="InterPro" id="IPR009057">
    <property type="entry name" value="Homeodomain-like_sf"/>
</dbReference>
<name>A0A366JMQ8_CYTFI</name>
<dbReference type="SMART" id="SM00382">
    <property type="entry name" value="AAA"/>
    <property type="match status" value="1"/>
</dbReference>
<reference evidence="8 9" key="1">
    <citation type="submission" date="2018-06" db="EMBL/GenBank/DDBJ databases">
        <title>Freshwater and sediment microbial communities from various areas in North America, analyzing microbe dynamics in response to fracking.</title>
        <authorList>
            <person name="Lamendella R."/>
        </authorList>
    </citation>
    <scope>NUCLEOTIDE SEQUENCE [LARGE SCALE GENOMIC DNA]</scope>
    <source>
        <strain evidence="8 9">14_TX</strain>
    </source>
</reference>
<dbReference type="SUPFAM" id="SSF46689">
    <property type="entry name" value="Homeodomain-like"/>
    <property type="match status" value="1"/>
</dbReference>
<dbReference type="SUPFAM" id="SSF52540">
    <property type="entry name" value="P-loop containing nucleoside triphosphate hydrolases"/>
    <property type="match status" value="1"/>
</dbReference>
<dbReference type="Gene3D" id="3.30.450.20">
    <property type="entry name" value="PAS domain"/>
    <property type="match status" value="1"/>
</dbReference>
<dbReference type="FunFam" id="3.40.50.300:FF:000006">
    <property type="entry name" value="DNA-binding transcriptional regulator NtrC"/>
    <property type="match status" value="1"/>
</dbReference>
<evidence type="ECO:0000259" key="6">
    <source>
        <dbReference type="PROSITE" id="PS50045"/>
    </source>
</evidence>